<feature type="compositionally biased region" description="Low complexity" evidence="1">
    <location>
        <begin position="1"/>
        <end position="25"/>
    </location>
</feature>
<dbReference type="AlphaFoldDB" id="A0A2V4BPE5"/>
<evidence type="ECO:0000313" key="4">
    <source>
        <dbReference type="EMBL" id="PXY32483.1"/>
    </source>
</evidence>
<dbReference type="InterPro" id="IPR057169">
    <property type="entry name" value="DUF7847"/>
</dbReference>
<evidence type="ECO:0000256" key="2">
    <source>
        <dbReference type="SAM" id="Phobius"/>
    </source>
</evidence>
<keyword evidence="2" id="KW-0472">Membrane</keyword>
<feature type="transmembrane region" description="Helical" evidence="2">
    <location>
        <begin position="274"/>
        <end position="296"/>
    </location>
</feature>
<evidence type="ECO:0000256" key="1">
    <source>
        <dbReference type="SAM" id="MobiDB-lite"/>
    </source>
</evidence>
<name>A0A2V4BPE5_9PSEU</name>
<feature type="transmembrane region" description="Helical" evidence="2">
    <location>
        <begin position="124"/>
        <end position="145"/>
    </location>
</feature>
<gene>
    <name evidence="4" type="ORF">BAY60_09515</name>
</gene>
<dbReference type="Pfam" id="PF25231">
    <property type="entry name" value="DUF7847"/>
    <property type="match status" value="1"/>
</dbReference>
<comment type="caution">
    <text evidence="4">The sequence shown here is derived from an EMBL/GenBank/DDBJ whole genome shotgun (WGS) entry which is preliminary data.</text>
</comment>
<keyword evidence="2" id="KW-1133">Transmembrane helix</keyword>
<protein>
    <recommendedName>
        <fullName evidence="3">DUF7847 domain-containing protein</fullName>
    </recommendedName>
</protein>
<feature type="region of interest" description="Disordered" evidence="1">
    <location>
        <begin position="1"/>
        <end position="37"/>
    </location>
</feature>
<feature type="domain" description="DUF7847" evidence="3">
    <location>
        <begin position="129"/>
        <end position="295"/>
    </location>
</feature>
<proteinExistence type="predicted"/>
<evidence type="ECO:0000259" key="3">
    <source>
        <dbReference type="Pfam" id="PF25231"/>
    </source>
</evidence>
<feature type="transmembrane region" description="Helical" evidence="2">
    <location>
        <begin position="66"/>
        <end position="85"/>
    </location>
</feature>
<organism evidence="4 5">
    <name type="scientific">Prauserella muralis</name>
    <dbReference type="NCBI Taxonomy" id="588067"/>
    <lineage>
        <taxon>Bacteria</taxon>
        <taxon>Bacillati</taxon>
        <taxon>Actinomycetota</taxon>
        <taxon>Actinomycetes</taxon>
        <taxon>Pseudonocardiales</taxon>
        <taxon>Pseudonocardiaceae</taxon>
        <taxon>Prauserella</taxon>
    </lineage>
</organism>
<dbReference type="RefSeq" id="WP_170160344.1">
    <property type="nucleotide sequence ID" value="NZ_MASW01000001.1"/>
</dbReference>
<feature type="transmembrane region" description="Helical" evidence="2">
    <location>
        <begin position="192"/>
        <end position="210"/>
    </location>
</feature>
<sequence length="316" mass="32993">MTDSSGWSSPDSGDASRYPQYPQYPQGGGQGPAGPAGKPGVIPLRPLSLGEIVDGAITTMRKHAGVVFGASAVVALLSALLYLAADLWVLDSLNPVTIDAGASQQEQLDQAMAALGDSLSATGVIAIITVLTQTFLTGFLMVVVGKAVLGQAIGFGEAWNELKPRLLPLLGLTIVVTILVAIGTLLLIIPGIWAYVVLSLATPALVLERGRIGQSMGRSRALMRGSWWRVFGVLIVAMIITFVIGFIIQIPFGFATGSLTTATPTVTDLVINELGAAVAQTITVPFVASVTALLYIDQRMRKEGLDIELARAAGGQ</sequence>
<reference evidence="4 5" key="1">
    <citation type="submission" date="2016-07" db="EMBL/GenBank/DDBJ databases">
        <title>Draft genome sequence of Prauserella muralis DSM 45305, isolated from a mould-covered wall in an indoor environment.</title>
        <authorList>
            <person name="Ruckert C."/>
            <person name="Albersmeier A."/>
            <person name="Jiang C.-L."/>
            <person name="Jiang Y."/>
            <person name="Kalinowski J."/>
            <person name="Schneider O."/>
            <person name="Winkler A."/>
            <person name="Zotchev S.B."/>
        </authorList>
    </citation>
    <scope>NUCLEOTIDE SEQUENCE [LARGE SCALE GENOMIC DNA]</scope>
    <source>
        <strain evidence="4 5">DSM 45305</strain>
    </source>
</reference>
<evidence type="ECO:0000313" key="5">
    <source>
        <dbReference type="Proteomes" id="UP000249915"/>
    </source>
</evidence>
<keyword evidence="2" id="KW-0812">Transmembrane</keyword>
<keyword evidence="5" id="KW-1185">Reference proteome</keyword>
<feature type="transmembrane region" description="Helical" evidence="2">
    <location>
        <begin position="230"/>
        <end position="254"/>
    </location>
</feature>
<feature type="transmembrane region" description="Helical" evidence="2">
    <location>
        <begin position="166"/>
        <end position="186"/>
    </location>
</feature>
<dbReference type="Proteomes" id="UP000249915">
    <property type="component" value="Unassembled WGS sequence"/>
</dbReference>
<accession>A0A2V4BPE5</accession>
<dbReference type="EMBL" id="MASW01000001">
    <property type="protein sequence ID" value="PXY32483.1"/>
    <property type="molecule type" value="Genomic_DNA"/>
</dbReference>